<keyword evidence="12 19" id="KW-0472">Membrane</keyword>
<dbReference type="InterPro" id="IPR002532">
    <property type="entry name" value="Hanta_Gc_N"/>
</dbReference>
<keyword evidence="5" id="KW-1170">Fusion of virus membrane with host endosomal membrane</keyword>
<evidence type="ECO:0000256" key="1">
    <source>
        <dbReference type="ARBA" id="ARBA00004244"/>
    </source>
</evidence>
<evidence type="ECO:0000256" key="9">
    <source>
        <dbReference type="ARBA" id="ARBA00022812"/>
    </source>
</evidence>
<dbReference type="InterPro" id="IPR048791">
    <property type="entry name" value="Gc_C_bunya"/>
</dbReference>
<proteinExistence type="predicted"/>
<feature type="compositionally biased region" description="Basic and acidic residues" evidence="18">
    <location>
        <begin position="712"/>
        <end position="725"/>
    </location>
</feature>
<dbReference type="GO" id="GO:0044167">
    <property type="term" value="C:host cell endoplasmic reticulum membrane"/>
    <property type="evidence" value="ECO:0007669"/>
    <property type="project" value="UniProtKB-SubCell"/>
</dbReference>
<keyword evidence="9" id="KW-1040">Host Golgi apparatus</keyword>
<feature type="transmembrane region" description="Helical" evidence="19">
    <location>
        <begin position="643"/>
        <end position="664"/>
    </location>
</feature>
<keyword evidence="14" id="KW-0325">Glycoprotein</keyword>
<keyword evidence="13" id="KW-1015">Disulfide bond</keyword>
<keyword evidence="8" id="KW-1161">Viral attachment to host cell</keyword>
<name>A0A7G7Y1S6_9VIRU</name>
<feature type="domain" description="Glycoprotein Gc C-terminal bunyavirales" evidence="22">
    <location>
        <begin position="1180"/>
        <end position="1401"/>
    </location>
</feature>
<dbReference type="EMBL" id="MN972595">
    <property type="protein sequence ID" value="QNH88012.1"/>
    <property type="molecule type" value="Viral_cRNA"/>
</dbReference>
<evidence type="ECO:0000256" key="17">
    <source>
        <dbReference type="ARBA" id="ARBA00031199"/>
    </source>
</evidence>
<evidence type="ECO:0000256" key="14">
    <source>
        <dbReference type="ARBA" id="ARBA00023180"/>
    </source>
</evidence>
<evidence type="ECO:0000256" key="7">
    <source>
        <dbReference type="ARBA" id="ARBA00022595"/>
    </source>
</evidence>
<keyword evidence="6" id="KW-0945">Host-virus interaction</keyword>
<dbReference type="KEGG" id="vg:80557541"/>
<evidence type="ECO:0000256" key="13">
    <source>
        <dbReference type="ARBA" id="ARBA00023157"/>
    </source>
</evidence>
<keyword evidence="25" id="KW-1185">Reference proteome</keyword>
<feature type="transmembrane region" description="Helical" evidence="19">
    <location>
        <begin position="1362"/>
        <end position="1385"/>
    </location>
</feature>
<evidence type="ECO:0000256" key="8">
    <source>
        <dbReference type="ARBA" id="ARBA00022804"/>
    </source>
</evidence>
<keyword evidence="15" id="KW-1038">Host endoplasmic reticulum</keyword>
<evidence type="ECO:0000256" key="11">
    <source>
        <dbReference type="ARBA" id="ARBA00022870"/>
    </source>
</evidence>
<feature type="region of interest" description="Disordered" evidence="18">
    <location>
        <begin position="693"/>
        <end position="726"/>
    </location>
</feature>
<evidence type="ECO:0000259" key="20">
    <source>
        <dbReference type="Pfam" id="PF01561"/>
    </source>
</evidence>
<feature type="transmembrane region" description="Helical" evidence="19">
    <location>
        <begin position="606"/>
        <end position="623"/>
    </location>
</feature>
<dbReference type="Gene3D" id="1.10.8.1320">
    <property type="match status" value="1"/>
</dbReference>
<evidence type="ECO:0000256" key="2">
    <source>
        <dbReference type="ARBA" id="ARBA00004381"/>
    </source>
</evidence>
<protein>
    <recommendedName>
        <fullName evidence="17">M polyprotein</fullName>
    </recommendedName>
</protein>
<dbReference type="GO" id="GO:0046718">
    <property type="term" value="P:symbiont entry into host cell"/>
    <property type="evidence" value="ECO:0007669"/>
    <property type="project" value="UniProtKB-KW"/>
</dbReference>
<dbReference type="Pfam" id="PF01561">
    <property type="entry name" value="Hanta_Gc_N"/>
    <property type="match status" value="1"/>
</dbReference>
<keyword evidence="16" id="KW-1160">Virus entry into host cell</keyword>
<keyword evidence="11" id="KW-1043">Host membrane</keyword>
<keyword evidence="19" id="KW-0812">Transmembrane</keyword>
<feature type="transmembrane region" description="Helical" evidence="19">
    <location>
        <begin position="737"/>
        <end position="766"/>
    </location>
</feature>
<feature type="domain" description="Structural glycoprotein Gn nairovirus" evidence="23">
    <location>
        <begin position="309"/>
        <end position="626"/>
    </location>
</feature>
<organism evidence="24 25">
    <name type="scientific">Meram virus</name>
    <dbReference type="NCBI Taxonomy" id="2737675"/>
    <lineage>
        <taxon>Viruses</taxon>
        <taxon>Riboviria</taxon>
        <taxon>Orthornavirae</taxon>
        <taxon>Negarnaviricota</taxon>
        <taxon>Polyploviricotina</taxon>
        <taxon>Bunyaviricetes</taxon>
        <taxon>Hareavirales</taxon>
        <taxon>Nairoviridae</taxon>
        <taxon>Orthonairovirus</taxon>
        <taxon>Orthonairovirus meramense</taxon>
    </lineage>
</organism>
<evidence type="ECO:0000256" key="18">
    <source>
        <dbReference type="SAM" id="MobiDB-lite"/>
    </source>
</evidence>
<feature type="domain" description="GP38 nairovirus" evidence="21">
    <location>
        <begin position="50"/>
        <end position="293"/>
    </location>
</feature>
<keyword evidence="7" id="KW-1162">Viral penetration into host cytoplasm</keyword>
<evidence type="ECO:0000313" key="24">
    <source>
        <dbReference type="EMBL" id="QNH88012.1"/>
    </source>
</evidence>
<keyword evidence="10" id="KW-0946">Virion</keyword>
<evidence type="ECO:0000259" key="21">
    <source>
        <dbReference type="Pfam" id="PF07948"/>
    </source>
</evidence>
<evidence type="ECO:0000256" key="3">
    <source>
        <dbReference type="ARBA" id="ARBA00004482"/>
    </source>
</evidence>
<evidence type="ECO:0000256" key="19">
    <source>
        <dbReference type="SAM" id="Phobius"/>
    </source>
</evidence>
<comment type="subcellular location">
    <subcellularLocation>
        <location evidence="1">Host Golgi apparatus membrane</location>
        <topology evidence="1">Single-pass type I membrane protein</topology>
    </subcellularLocation>
    <subcellularLocation>
        <location evidence="3">Host endoplasmic reticulum membrane</location>
        <topology evidence="3">Single-pass type I membrane protein</topology>
    </subcellularLocation>
    <subcellularLocation>
        <location evidence="2">Virion membrane</location>
        <topology evidence="2">Single-pass membrane protein</topology>
    </subcellularLocation>
</comment>
<dbReference type="Pfam" id="PF20682">
    <property type="entry name" value="Hanta_Gc_C"/>
    <property type="match status" value="1"/>
</dbReference>
<sequence>MLVPTAFLLVMFSTASWGDSDATTPSTTVEPTTNPYMSDQLSAFQAVTKRVHHVLGMEEDLVDANLDKYCKDITKEECTTDILRARVKDFFEERNKSLCFGYFLTKKPCSQVEATTGPVWEYEDIPNSAALQAFGRKLKKFFLPHRRLTCLSANLREPSQFVRHFEPIYSGTNGPSLQNAETMHCLNMEQVHSFPVDHVVINIFMATIEVSIKNCHAQVDLRQCHYTQTADGVLKVPTYGTGNNKKVIGAFTVTLRRQPGSNVPCEMTTVCLTRGRELSPGQHALRGFKTTIITFPKRHTGRRLLSAEDAPDCASKTTLSSSGGAVIAGRTGDGPGEHITICNGSSVVKMKLGEEHGCYTVRKITSHRVCLPKEEVVGCSVEPELRPCGLLKCIGVKLKGYGMVKMTRGKTVAVHTCENECLLEVPAGSGNIQIDCPSGQQHFLESNIVDIDCPSYSHFNGLMLYICRMSHRPIACIMLLVWLSAGYCITCLVGYIVYYIIWLTCVCIKSLRRRRLPEGDICLKCEQKCSSHLDQELHDMNCSFNLCPYCANRLPEANLPRHVPNCPRKIERTSELDLYLDYTLVPSGLRFLLSLTLRFGVAIKRTSWFLALLLLLLFTIAPVQGHNTTAKELETGKGGVLTWLAFCTALSSLLILVGAAVTTAKTRACNGYDRKKNMKSSARRLIWNHRHASYQVSGPPPDYTTSSDDSDSSTRNRLGDWETGRSSKYRRTGRSQLGVEVIGSLTLLSAATVVLLGLVVTGAAAFDSGNLPRGIWEEEEDLVIACNQECYVTEEECGCAVETSASRKLLFFKSMNSAASKMISSHRLLTGVSIDAPWGALHVESTYKPRLASSNIELSWNSIDEQGDKIILSGKSTAILKLEEKTGLVWSLGAEQASEQKKLLVSIMDYTQHYAATFQYITGDRTVSEWPKATCTGDCPDRCGCTTSTCLHKSWPHSRNWRCNPTWCWGIGTGCTCCGIDVERPFNKFFAAKWSLEYIRTDALVCVEMTDQERHCDIVQAGTQFTVGAVSVMLSDPQNIQRKLPEEIMTIQRLERNNIIDIMHVTSVISAKNACKLQSCSHGSPGDMQILHTDSLIKDNMAGKFSLADINPLTNNTWMSWEGCDLDYFCTVGSWPSCTYTGINSENTDSFENLLSTEQDYTELYHFHSKRISSQGATLQLDLKARPNEGGGEITALINVRNLELHSKKTVLKGLKFIGLTCTGCYSCSSGISCTASVKLEKPDEFTVHLRSISPETVVSESSIIARRVESAMPSKFRAFSAISVDQICLEIVEKSLCKDCSSEDVKRCTKVELSPPKDILLEHKGTIVKHLNTTCTSGLQCWMTSTNEFFLGAGSFFSNYFGSWVAGLLLTLLPIVLLLVFFCYGDKLLKCFRCCRCLRGLRRRQWNRLDDTASLRDVLKRFSKSGEIFTKDSKDKRTLANMVFGRGTKKSVREVA</sequence>
<dbReference type="GeneID" id="80557541"/>
<evidence type="ECO:0000256" key="6">
    <source>
        <dbReference type="ARBA" id="ARBA00022581"/>
    </source>
</evidence>
<evidence type="ECO:0000259" key="23">
    <source>
        <dbReference type="Pfam" id="PF20726"/>
    </source>
</evidence>
<evidence type="ECO:0000313" key="25">
    <source>
        <dbReference type="Proteomes" id="UP000680537"/>
    </source>
</evidence>
<feature type="domain" description="Hantavirus glycoprotein Gc N-terminal" evidence="20">
    <location>
        <begin position="854"/>
        <end position="1178"/>
    </location>
</feature>
<evidence type="ECO:0000256" key="12">
    <source>
        <dbReference type="ARBA" id="ARBA00023136"/>
    </source>
</evidence>
<dbReference type="GO" id="GO:0044178">
    <property type="term" value="C:host cell Golgi membrane"/>
    <property type="evidence" value="ECO:0007669"/>
    <property type="project" value="UniProtKB-SubCell"/>
</dbReference>
<evidence type="ECO:0000256" key="4">
    <source>
        <dbReference type="ARBA" id="ARBA00022506"/>
    </source>
</evidence>
<dbReference type="GO" id="GO:0039654">
    <property type="term" value="P:fusion of virus membrane with host endosome membrane"/>
    <property type="evidence" value="ECO:0007669"/>
    <property type="project" value="UniProtKB-KW"/>
</dbReference>
<evidence type="ECO:0000256" key="16">
    <source>
        <dbReference type="ARBA" id="ARBA00023296"/>
    </source>
</evidence>
<accession>A0A7G7Y1S6</accession>
<evidence type="ECO:0000259" key="22">
    <source>
        <dbReference type="Pfam" id="PF20682"/>
    </source>
</evidence>
<evidence type="ECO:0000256" key="10">
    <source>
        <dbReference type="ARBA" id="ARBA00022844"/>
    </source>
</evidence>
<feature type="transmembrane region" description="Helical" evidence="19">
    <location>
        <begin position="477"/>
        <end position="505"/>
    </location>
</feature>
<dbReference type="Proteomes" id="UP000680537">
    <property type="component" value="Genome"/>
</dbReference>
<evidence type="ECO:0000256" key="15">
    <source>
        <dbReference type="ARBA" id="ARBA00023184"/>
    </source>
</evidence>
<keyword evidence="4" id="KW-1168">Fusion of virus membrane with host membrane</keyword>
<dbReference type="InterPro" id="IPR048801">
    <property type="entry name" value="Gn_nairovirus"/>
</dbReference>
<evidence type="ECO:0000256" key="5">
    <source>
        <dbReference type="ARBA" id="ARBA00022510"/>
    </source>
</evidence>
<dbReference type="RefSeq" id="YP_010840002.1">
    <property type="nucleotide sequence ID" value="NC_078325.1"/>
</dbReference>
<dbReference type="Pfam" id="PF07948">
    <property type="entry name" value="Nairovirus_GP38"/>
    <property type="match status" value="1"/>
</dbReference>
<dbReference type="InterPro" id="IPR048529">
    <property type="entry name" value="GP38_nairovirus"/>
</dbReference>
<dbReference type="GO" id="GO:0055036">
    <property type="term" value="C:virion membrane"/>
    <property type="evidence" value="ECO:0007669"/>
    <property type="project" value="UniProtKB-SubCell"/>
</dbReference>
<dbReference type="GO" id="GO:0019062">
    <property type="term" value="P:virion attachment to host cell"/>
    <property type="evidence" value="ECO:0007669"/>
    <property type="project" value="UniProtKB-KW"/>
</dbReference>
<reference evidence="24 25" key="1">
    <citation type="journal article" date="2020" name="Ticks Tick Borne Dis.">
        <title>Multiple orthonairoviruses including Crimean-Congo hemorrhagic fever virus, Tamdy virus and the novel Meram virus in Anatolia.</title>
        <authorList>
            <person name="Ergunay K."/>
            <person name="Dincer E."/>
            <person name="Kar S."/>
            <person name="Emanet N."/>
            <person name="Yalcinkaya D."/>
            <person name="Polat Dincer P.F."/>
            <person name="Brinkmann A."/>
            <person name="Hacioglu S."/>
            <person name="Nitsche A."/>
            <person name="Ozkul A."/>
            <person name="Linton Y.M."/>
        </authorList>
    </citation>
    <scope>NUCLEOTIDE SEQUENCE [LARGE SCALE GENOMIC DNA]</scope>
    <source>
        <strain evidence="24">M1</strain>
    </source>
</reference>
<dbReference type="Pfam" id="PF20726">
    <property type="entry name" value="Nairovirus_Gn"/>
    <property type="match status" value="1"/>
</dbReference>
<keyword evidence="19" id="KW-1133">Transmembrane helix</keyword>